<comment type="caution">
    <text evidence="4">The sequence shown here is derived from an EMBL/GenBank/DDBJ whole genome shotgun (WGS) entry which is preliminary data.</text>
</comment>
<evidence type="ECO:0000259" key="3">
    <source>
        <dbReference type="SMART" id="SM00331"/>
    </source>
</evidence>
<dbReference type="SUPFAM" id="SSF81606">
    <property type="entry name" value="PP2C-like"/>
    <property type="match status" value="1"/>
</dbReference>
<organism evidence="4 5">
    <name type="scientific">Nocardioides immobilis</name>
    <dbReference type="NCBI Taxonomy" id="2049295"/>
    <lineage>
        <taxon>Bacteria</taxon>
        <taxon>Bacillati</taxon>
        <taxon>Actinomycetota</taxon>
        <taxon>Actinomycetes</taxon>
        <taxon>Propionibacteriales</taxon>
        <taxon>Nocardioidaceae</taxon>
        <taxon>Nocardioides</taxon>
    </lineage>
</organism>
<keyword evidence="2" id="KW-0812">Transmembrane</keyword>
<dbReference type="InterPro" id="IPR052016">
    <property type="entry name" value="Bact_Sigma-Reg"/>
</dbReference>
<dbReference type="PANTHER" id="PTHR43156">
    <property type="entry name" value="STAGE II SPORULATION PROTEIN E-RELATED"/>
    <property type="match status" value="1"/>
</dbReference>
<dbReference type="EMBL" id="QXGH01000009">
    <property type="protein sequence ID" value="RHW28905.1"/>
    <property type="molecule type" value="Genomic_DNA"/>
</dbReference>
<dbReference type="Gene3D" id="3.60.40.10">
    <property type="entry name" value="PPM-type phosphatase domain"/>
    <property type="match status" value="1"/>
</dbReference>
<keyword evidence="5" id="KW-1185">Reference proteome</keyword>
<feature type="domain" description="PPM-type phosphatase" evidence="3">
    <location>
        <begin position="330"/>
        <end position="542"/>
    </location>
</feature>
<dbReference type="RefSeq" id="WP_118922597.1">
    <property type="nucleotide sequence ID" value="NZ_QXGH01000009.1"/>
</dbReference>
<protein>
    <submittedName>
        <fullName evidence="4">Serine/threonine-protein phosphatase</fullName>
    </submittedName>
</protein>
<dbReference type="PANTHER" id="PTHR43156:SF2">
    <property type="entry name" value="STAGE II SPORULATION PROTEIN E"/>
    <property type="match status" value="1"/>
</dbReference>
<keyword evidence="1" id="KW-0378">Hydrolase</keyword>
<proteinExistence type="predicted"/>
<evidence type="ECO:0000313" key="4">
    <source>
        <dbReference type="EMBL" id="RHW28905.1"/>
    </source>
</evidence>
<evidence type="ECO:0000313" key="5">
    <source>
        <dbReference type="Proteomes" id="UP000283644"/>
    </source>
</evidence>
<feature type="transmembrane region" description="Helical" evidence="2">
    <location>
        <begin position="20"/>
        <end position="40"/>
    </location>
</feature>
<dbReference type="Pfam" id="PF07228">
    <property type="entry name" value="SpoIIE"/>
    <property type="match status" value="1"/>
</dbReference>
<keyword evidence="2" id="KW-1133">Transmembrane helix</keyword>
<dbReference type="SMART" id="SM00331">
    <property type="entry name" value="PP2C_SIG"/>
    <property type="match status" value="1"/>
</dbReference>
<sequence length="546" mass="58913">MAQFFQDAGSRGGLSRPARAVVITCLIGLVLTAVSSWAAYRADKATEERLLETQSRQAAAVLSTAIFIIQQPLTTALQVQAAAGADGDPSVFRRTFAVNVGKEGDFVTASLWQRDGRGFDRLAAVGAAPGIDPRDQEMRDFLRRAVDSKTSVVERVVVGKRSRIAYALADMSTGFIVYVERPIPAGRRATVDDDSAFSQIHYAIYLGERTRLEDMTTTDMDPADLPLDDPSHEEEVPFGDTVLTLVTQPTEHLGSSLSQRLPVILLLSGLVLTIATALVMRQRVGARIRVESDAATINDLYQRINGLYEEQREVFVRLQRALLPHVTPEIPQLEIASRYVAGAEGVEIGGDWYSIIDIGEDQFGFVVGDVSGKGVDAVAEMARARFTLRAYLVDGSTPAEALEKCSRQFDVTRDAHIITAVVGLGTWRTGEVVVANAGHPLPLLVSDDGVAHMRMPVGPPLGVGPSSYETETFTMPPGSTLLAYTDGLVERRGEDIDTGLDRLAEAAQLHADASVSDLLTSLLDALRGEGAADDIALLALRRQTAD</sequence>
<dbReference type="InterPro" id="IPR036457">
    <property type="entry name" value="PPM-type-like_dom_sf"/>
</dbReference>
<reference evidence="4 5" key="1">
    <citation type="submission" date="2018-09" db="EMBL/GenBank/DDBJ databases">
        <title>Genome sequencing of Nocardioides immobilis CCTCC AB 2017083 for comparison to Nocardioides silvaticus.</title>
        <authorList>
            <person name="Li C."/>
            <person name="Wang G."/>
        </authorList>
    </citation>
    <scope>NUCLEOTIDE SEQUENCE [LARGE SCALE GENOMIC DNA]</scope>
    <source>
        <strain evidence="4 5">CCTCC AB 2017083</strain>
    </source>
</reference>
<name>A0A417Y8J5_9ACTN</name>
<keyword evidence="2" id="KW-0472">Membrane</keyword>
<evidence type="ECO:0000256" key="2">
    <source>
        <dbReference type="SAM" id="Phobius"/>
    </source>
</evidence>
<dbReference type="OrthoDB" id="118142at2"/>
<accession>A0A417Y8J5</accession>
<dbReference type="Proteomes" id="UP000283644">
    <property type="component" value="Unassembled WGS sequence"/>
</dbReference>
<feature type="transmembrane region" description="Helical" evidence="2">
    <location>
        <begin position="261"/>
        <end position="280"/>
    </location>
</feature>
<evidence type="ECO:0000256" key="1">
    <source>
        <dbReference type="ARBA" id="ARBA00022801"/>
    </source>
</evidence>
<dbReference type="AlphaFoldDB" id="A0A417Y8J5"/>
<dbReference type="GO" id="GO:0016791">
    <property type="term" value="F:phosphatase activity"/>
    <property type="evidence" value="ECO:0007669"/>
    <property type="project" value="TreeGrafter"/>
</dbReference>
<gene>
    <name evidence="4" type="ORF">D0Z08_03440</name>
</gene>
<dbReference type="InterPro" id="IPR001932">
    <property type="entry name" value="PPM-type_phosphatase-like_dom"/>
</dbReference>